<organism evidence="2 3">
    <name type="scientific">Camelliibacillus cellulosilyticus</name>
    <dbReference type="NCBI Taxonomy" id="2174486"/>
    <lineage>
        <taxon>Bacteria</taxon>
        <taxon>Bacillati</taxon>
        <taxon>Bacillota</taxon>
        <taxon>Bacilli</taxon>
        <taxon>Bacillales</taxon>
        <taxon>Sporolactobacillaceae</taxon>
        <taxon>Camelliibacillus</taxon>
    </lineage>
</organism>
<feature type="region of interest" description="Disordered" evidence="1">
    <location>
        <begin position="30"/>
        <end position="53"/>
    </location>
</feature>
<sequence length="53" mass="6220">MVQNKINHSLDQTIEQKQKVDALMNHLNDTRRQDENKLKSMQDKRLALLESAT</sequence>
<reference evidence="3" key="1">
    <citation type="journal article" date="2019" name="Int. J. Syst. Evol. Microbiol.">
        <title>The Global Catalogue of Microorganisms (GCM) 10K type strain sequencing project: providing services to taxonomists for standard genome sequencing and annotation.</title>
        <authorList>
            <consortium name="The Broad Institute Genomics Platform"/>
            <consortium name="The Broad Institute Genome Sequencing Center for Infectious Disease"/>
            <person name="Wu L."/>
            <person name="Ma J."/>
        </authorList>
    </citation>
    <scope>NUCLEOTIDE SEQUENCE [LARGE SCALE GENOMIC DNA]</scope>
    <source>
        <strain evidence="3">CGMCC 1.16306</strain>
    </source>
</reference>
<accession>A0ABV9GK83</accession>
<evidence type="ECO:0000313" key="3">
    <source>
        <dbReference type="Proteomes" id="UP001596022"/>
    </source>
</evidence>
<keyword evidence="3" id="KW-1185">Reference proteome</keyword>
<protein>
    <submittedName>
        <fullName evidence="2">Uncharacterized protein</fullName>
    </submittedName>
</protein>
<name>A0ABV9GK83_9BACL</name>
<dbReference type="Proteomes" id="UP001596022">
    <property type="component" value="Unassembled WGS sequence"/>
</dbReference>
<comment type="caution">
    <text evidence="2">The sequence shown here is derived from an EMBL/GenBank/DDBJ whole genome shotgun (WGS) entry which is preliminary data.</text>
</comment>
<feature type="compositionally biased region" description="Basic and acidic residues" evidence="1">
    <location>
        <begin position="30"/>
        <end position="47"/>
    </location>
</feature>
<evidence type="ECO:0000313" key="2">
    <source>
        <dbReference type="EMBL" id="MFC4617646.1"/>
    </source>
</evidence>
<gene>
    <name evidence="2" type="ORF">ACFO4N_02760</name>
</gene>
<evidence type="ECO:0000256" key="1">
    <source>
        <dbReference type="SAM" id="MobiDB-lite"/>
    </source>
</evidence>
<proteinExistence type="predicted"/>
<dbReference type="EMBL" id="JBHSFW010000001">
    <property type="protein sequence ID" value="MFC4617646.1"/>
    <property type="molecule type" value="Genomic_DNA"/>
</dbReference>